<proteinExistence type="inferred from homology"/>
<feature type="domain" description="Pseudouridine synthase II N-terminal" evidence="6">
    <location>
        <begin position="33"/>
        <end position="181"/>
    </location>
</feature>
<sequence>MSRREKKGRDIQGVLLLDKPIGMGSNEVLQVVKRLYRARKAGHTGSLDQLASGLLPICMGEATKLSGFLLNADKRYRTIFQLGATTSTGDAEGEILARYPVDHITRIQVEQILISFQGEIEQIPPMHSAIKHKGQRLYRLAQQGMVVVRKPRTITIFALELLEFERGLLELEIHCSKGTYIRTLAEDIGRMLGCGGHVQALRRMGSGPFDEAGMVTLNRLHELAGEGLSALDALLLPTDAVLSDRPEVNLSEDVAYYLTKGQPVLVPHAPTYGQVRLYNTQQRFLGVGEILDDGRVAPRRLFTGM</sequence>
<comment type="function">
    <text evidence="5">Responsible for synthesis of pseudouridine from uracil-55 in the psi GC loop of transfer RNAs.</text>
</comment>
<dbReference type="EC" id="5.4.99.25" evidence="5"/>
<dbReference type="CDD" id="cd21152">
    <property type="entry name" value="PUA_TruB_bacterial"/>
    <property type="match status" value="1"/>
</dbReference>
<dbReference type="Pfam" id="PF16198">
    <property type="entry name" value="TruB_C_2"/>
    <property type="match status" value="1"/>
</dbReference>
<dbReference type="Gene3D" id="3.30.2350.10">
    <property type="entry name" value="Pseudouridine synthase"/>
    <property type="match status" value="1"/>
</dbReference>
<feature type="domain" description="tRNA pseudouridine synthase II TruB subfamily 1 C-terminal" evidence="7">
    <location>
        <begin position="246"/>
        <end position="302"/>
    </location>
</feature>
<dbReference type="Pfam" id="PF01509">
    <property type="entry name" value="TruB_N"/>
    <property type="match status" value="1"/>
</dbReference>
<dbReference type="EMBL" id="CAADFJ010000036">
    <property type="protein sequence ID" value="VFJ99857.1"/>
    <property type="molecule type" value="Genomic_DNA"/>
</dbReference>
<dbReference type="InterPro" id="IPR014780">
    <property type="entry name" value="tRNA_psdUridine_synth_TruB"/>
</dbReference>
<dbReference type="GO" id="GO:0031119">
    <property type="term" value="P:tRNA pseudouridine synthesis"/>
    <property type="evidence" value="ECO:0007669"/>
    <property type="project" value="UniProtKB-UniRule"/>
</dbReference>
<dbReference type="EMBL" id="CAADFG010000039">
    <property type="protein sequence ID" value="VFJ92106.1"/>
    <property type="molecule type" value="Genomic_DNA"/>
</dbReference>
<evidence type="ECO:0000313" key="11">
    <source>
        <dbReference type="EMBL" id="VFJ99857.1"/>
    </source>
</evidence>
<dbReference type="InterPro" id="IPR015240">
    <property type="entry name" value="tRNA_sdUridine_synth_fam1_C"/>
</dbReference>
<comment type="catalytic activity">
    <reaction evidence="1 5">
        <text>uridine(55) in tRNA = pseudouridine(55) in tRNA</text>
        <dbReference type="Rhea" id="RHEA:42532"/>
        <dbReference type="Rhea" id="RHEA-COMP:10101"/>
        <dbReference type="Rhea" id="RHEA-COMP:10102"/>
        <dbReference type="ChEBI" id="CHEBI:65314"/>
        <dbReference type="ChEBI" id="CHEBI:65315"/>
        <dbReference type="EC" id="5.4.99.25"/>
    </reaction>
</comment>
<dbReference type="InterPro" id="IPR015947">
    <property type="entry name" value="PUA-like_sf"/>
</dbReference>
<evidence type="ECO:0000256" key="4">
    <source>
        <dbReference type="ARBA" id="ARBA00023235"/>
    </source>
</evidence>
<dbReference type="Gene3D" id="2.30.130.10">
    <property type="entry name" value="PUA domain"/>
    <property type="match status" value="1"/>
</dbReference>
<comment type="similarity">
    <text evidence="2 5">Belongs to the pseudouridine synthase TruB family. Type 1 subfamily.</text>
</comment>
<keyword evidence="4 5" id="KW-0413">Isomerase</keyword>
<feature type="active site" description="Nucleophile" evidence="5">
    <location>
        <position position="48"/>
    </location>
</feature>
<dbReference type="NCBIfam" id="TIGR00431">
    <property type="entry name" value="TruB"/>
    <property type="match status" value="1"/>
</dbReference>
<evidence type="ECO:0000256" key="2">
    <source>
        <dbReference type="ARBA" id="ARBA00005642"/>
    </source>
</evidence>
<dbReference type="InterPro" id="IPR002501">
    <property type="entry name" value="PsdUridine_synth_N"/>
</dbReference>
<dbReference type="InterPro" id="IPR036974">
    <property type="entry name" value="PUA_sf"/>
</dbReference>
<dbReference type="FunFam" id="2.30.130.10:FF:000012">
    <property type="entry name" value="tRNA pseudouridine synthase B"/>
    <property type="match status" value="1"/>
</dbReference>
<gene>
    <name evidence="5" type="primary">truB</name>
    <name evidence="9" type="ORF">BECKH772A_GA0070896_100395</name>
    <name evidence="10" type="ORF">BECKH772B_GA0070898_100375</name>
    <name evidence="11" type="ORF">BECKH772C_GA0070978_100365</name>
</gene>
<evidence type="ECO:0000259" key="8">
    <source>
        <dbReference type="Pfam" id="PF16198"/>
    </source>
</evidence>
<dbReference type="SUPFAM" id="SSF55120">
    <property type="entry name" value="Pseudouridine synthase"/>
    <property type="match status" value="1"/>
</dbReference>
<evidence type="ECO:0000256" key="3">
    <source>
        <dbReference type="ARBA" id="ARBA00022694"/>
    </source>
</evidence>
<dbReference type="PANTHER" id="PTHR13767">
    <property type="entry name" value="TRNA-PSEUDOURIDINE SYNTHASE"/>
    <property type="match status" value="1"/>
</dbReference>
<keyword evidence="3 5" id="KW-0819">tRNA processing</keyword>
<evidence type="ECO:0000256" key="1">
    <source>
        <dbReference type="ARBA" id="ARBA00000385"/>
    </source>
</evidence>
<feature type="domain" description="tRNA pseudouridylate synthase B C-terminal" evidence="8">
    <location>
        <begin position="182"/>
        <end position="242"/>
    </location>
</feature>
<dbReference type="CDD" id="cd02573">
    <property type="entry name" value="PseudoU_synth_EcTruB"/>
    <property type="match status" value="1"/>
</dbReference>
<evidence type="ECO:0000259" key="6">
    <source>
        <dbReference type="Pfam" id="PF01509"/>
    </source>
</evidence>
<evidence type="ECO:0000313" key="9">
    <source>
        <dbReference type="EMBL" id="VFJ92106.1"/>
    </source>
</evidence>
<organism evidence="9">
    <name type="scientific">Candidatus Kentrum eta</name>
    <dbReference type="NCBI Taxonomy" id="2126337"/>
    <lineage>
        <taxon>Bacteria</taxon>
        <taxon>Pseudomonadati</taxon>
        <taxon>Pseudomonadota</taxon>
        <taxon>Gammaproteobacteria</taxon>
        <taxon>Candidatus Kentrum</taxon>
    </lineage>
</organism>
<dbReference type="InterPro" id="IPR032819">
    <property type="entry name" value="TruB_C"/>
</dbReference>
<dbReference type="HAMAP" id="MF_01080">
    <property type="entry name" value="TruB_bact"/>
    <property type="match status" value="1"/>
</dbReference>
<dbReference type="GO" id="GO:1990481">
    <property type="term" value="P:mRNA pseudouridine synthesis"/>
    <property type="evidence" value="ECO:0007669"/>
    <property type="project" value="TreeGrafter"/>
</dbReference>
<dbReference type="EMBL" id="CAADFI010000037">
    <property type="protein sequence ID" value="VFJ93002.1"/>
    <property type="molecule type" value="Genomic_DNA"/>
</dbReference>
<dbReference type="GO" id="GO:0160148">
    <property type="term" value="F:tRNA pseudouridine(55) synthase activity"/>
    <property type="evidence" value="ECO:0007669"/>
    <property type="project" value="UniProtKB-EC"/>
</dbReference>
<accession>A0A450UHU6</accession>
<dbReference type="PANTHER" id="PTHR13767:SF2">
    <property type="entry name" value="PSEUDOURIDYLATE SYNTHASE TRUB1"/>
    <property type="match status" value="1"/>
</dbReference>
<name>A0A450UHU6_9GAMM</name>
<evidence type="ECO:0000259" key="7">
    <source>
        <dbReference type="Pfam" id="PF09157"/>
    </source>
</evidence>
<reference evidence="9" key="1">
    <citation type="submission" date="2019-02" db="EMBL/GenBank/DDBJ databases">
        <authorList>
            <person name="Gruber-Vodicka R. H."/>
            <person name="Seah K. B. B."/>
        </authorList>
    </citation>
    <scope>NUCLEOTIDE SEQUENCE</scope>
    <source>
        <strain evidence="11">BECK_SA2B12</strain>
        <strain evidence="9">BECK_SA2B15</strain>
        <strain evidence="10">BECK_SA2B20</strain>
    </source>
</reference>
<dbReference type="SUPFAM" id="SSF88697">
    <property type="entry name" value="PUA domain-like"/>
    <property type="match status" value="1"/>
</dbReference>
<dbReference type="GO" id="GO:0003723">
    <property type="term" value="F:RNA binding"/>
    <property type="evidence" value="ECO:0007669"/>
    <property type="project" value="InterPro"/>
</dbReference>
<dbReference type="AlphaFoldDB" id="A0A450UHU6"/>
<evidence type="ECO:0000313" key="10">
    <source>
        <dbReference type="EMBL" id="VFJ93002.1"/>
    </source>
</evidence>
<protein>
    <recommendedName>
        <fullName evidence="5">tRNA pseudouridine synthase B</fullName>
        <ecNumber evidence="5">5.4.99.25</ecNumber>
    </recommendedName>
    <alternativeName>
        <fullName evidence="5">tRNA pseudouridine(55) synthase</fullName>
        <shortName evidence="5">Psi55 synthase</shortName>
    </alternativeName>
    <alternativeName>
        <fullName evidence="5">tRNA pseudouridylate synthase</fullName>
    </alternativeName>
    <alternativeName>
        <fullName evidence="5">tRNA-uridine isomerase</fullName>
    </alternativeName>
</protein>
<evidence type="ECO:0000256" key="5">
    <source>
        <dbReference type="HAMAP-Rule" id="MF_01080"/>
    </source>
</evidence>
<dbReference type="InterPro" id="IPR020103">
    <property type="entry name" value="PsdUridine_synth_cat_dom_sf"/>
</dbReference>
<dbReference type="Pfam" id="PF09157">
    <property type="entry name" value="TruB-C_2"/>
    <property type="match status" value="1"/>
</dbReference>